<dbReference type="SUPFAM" id="SSF53335">
    <property type="entry name" value="S-adenosyl-L-methionine-dependent methyltransferases"/>
    <property type="match status" value="1"/>
</dbReference>
<dbReference type="Pfam" id="PF13489">
    <property type="entry name" value="Methyltransf_23"/>
    <property type="match status" value="1"/>
</dbReference>
<keyword evidence="2" id="KW-1185">Reference proteome</keyword>
<organism evidence="1 2">
    <name type="scientific">Methylovulum psychrotolerans</name>
    <dbReference type="NCBI Taxonomy" id="1704499"/>
    <lineage>
        <taxon>Bacteria</taxon>
        <taxon>Pseudomonadati</taxon>
        <taxon>Pseudomonadota</taxon>
        <taxon>Gammaproteobacteria</taxon>
        <taxon>Methylococcales</taxon>
        <taxon>Methylococcaceae</taxon>
        <taxon>Methylovulum</taxon>
    </lineage>
</organism>
<dbReference type="KEGG" id="mpsy:CEK71_08510"/>
<evidence type="ECO:0000313" key="2">
    <source>
        <dbReference type="Proteomes" id="UP000197019"/>
    </source>
</evidence>
<dbReference type="AlphaFoldDB" id="A0A1Z4BXZ0"/>
<dbReference type="PANTHER" id="PTHR43861">
    <property type="entry name" value="TRANS-ACONITATE 2-METHYLTRANSFERASE-RELATED"/>
    <property type="match status" value="1"/>
</dbReference>
<evidence type="ECO:0000313" key="1">
    <source>
        <dbReference type="EMBL" id="ASF46119.1"/>
    </source>
</evidence>
<reference evidence="1 2" key="1">
    <citation type="submission" date="2017-06" db="EMBL/GenBank/DDBJ databases">
        <title>Genome Sequencing of the methanotroph Methylovulum psychrotolerants str. HV10-M2 isolated from a high-altitude environment.</title>
        <authorList>
            <person name="Mateos-Rivera A."/>
        </authorList>
    </citation>
    <scope>NUCLEOTIDE SEQUENCE [LARGE SCALE GENOMIC DNA]</scope>
    <source>
        <strain evidence="1 2">HV10_M2</strain>
    </source>
</reference>
<proteinExistence type="predicted"/>
<protein>
    <submittedName>
        <fullName evidence="1">Methyltransferase type 11</fullName>
    </submittedName>
</protein>
<dbReference type="PANTHER" id="PTHR43861:SF6">
    <property type="entry name" value="METHYLTRANSFERASE TYPE 11"/>
    <property type="match status" value="1"/>
</dbReference>
<dbReference type="CDD" id="cd02440">
    <property type="entry name" value="AdoMet_MTases"/>
    <property type="match status" value="1"/>
</dbReference>
<accession>A0A1Z4BXZ0</accession>
<dbReference type="GO" id="GO:0008168">
    <property type="term" value="F:methyltransferase activity"/>
    <property type="evidence" value="ECO:0007669"/>
    <property type="project" value="UniProtKB-KW"/>
</dbReference>
<dbReference type="OrthoDB" id="5123492at2"/>
<dbReference type="InterPro" id="IPR029063">
    <property type="entry name" value="SAM-dependent_MTases_sf"/>
</dbReference>
<keyword evidence="1" id="KW-0489">Methyltransferase</keyword>
<name>A0A1Z4BXZ0_9GAMM</name>
<dbReference type="Gene3D" id="3.40.50.150">
    <property type="entry name" value="Vaccinia Virus protein VP39"/>
    <property type="match status" value="1"/>
</dbReference>
<dbReference type="Proteomes" id="UP000197019">
    <property type="component" value="Chromosome"/>
</dbReference>
<dbReference type="GO" id="GO:0032259">
    <property type="term" value="P:methylation"/>
    <property type="evidence" value="ECO:0007669"/>
    <property type="project" value="UniProtKB-KW"/>
</dbReference>
<sequence length="218" mass="24543">MDTDLYESKTCATYFSDPRKEMLAFLPQQCARLLDVGCGGGHFGALVKAEKGTEVWGVDLSIRGIDSAKGKLDHAILGEFSPATPLPDGYFDVITFNDSLEHFADPKPALELCKSKLAPGGRIICSLPNVRYIDNILHLLVDMDWQYCDAGILDYTHLRFFTKKSMERLFIEAGYKVESITGIRPHYWTGKKIFLLRLLFGKYVADMKYLNYVVVATL</sequence>
<dbReference type="EMBL" id="CP022129">
    <property type="protein sequence ID" value="ASF46119.1"/>
    <property type="molecule type" value="Genomic_DNA"/>
</dbReference>
<dbReference type="RefSeq" id="WP_088618993.1">
    <property type="nucleotide sequence ID" value="NZ_CP022129.1"/>
</dbReference>
<keyword evidence="1" id="KW-0808">Transferase</keyword>
<gene>
    <name evidence="1" type="ORF">CEK71_08510</name>
</gene>